<feature type="compositionally biased region" description="Pro residues" evidence="1">
    <location>
        <begin position="129"/>
        <end position="140"/>
    </location>
</feature>
<dbReference type="EnsemblFungi" id="PTTG_07254-t43_1">
    <property type="protein sequence ID" value="PTTG_07254-t43_1-p1"/>
    <property type="gene ID" value="PTTG_07254"/>
</dbReference>
<protein>
    <submittedName>
        <fullName evidence="2 3">Uncharacterized protein</fullName>
    </submittedName>
</protein>
<gene>
    <name evidence="2" type="ORF">PTTG_07254</name>
</gene>
<feature type="compositionally biased region" description="Polar residues" evidence="1">
    <location>
        <begin position="50"/>
        <end position="66"/>
    </location>
</feature>
<feature type="compositionally biased region" description="Low complexity" evidence="1">
    <location>
        <begin position="18"/>
        <end position="39"/>
    </location>
</feature>
<dbReference type="VEuPathDB" id="FungiDB:PTTG_07254"/>
<feature type="region of interest" description="Disordered" evidence="1">
    <location>
        <begin position="1"/>
        <end position="202"/>
    </location>
</feature>
<evidence type="ECO:0000256" key="1">
    <source>
        <dbReference type="SAM" id="MobiDB-lite"/>
    </source>
</evidence>
<accession>A0A0C4F2D3</accession>
<sequence>MKSIGSGSLLSKHTTKMSSSQGSTGSNHGSGSMGTSSSGIDEIVDAITGETPSKTKTKASRASQSALARPEGPRSLSSRGLHKTQMRMSQATPSSPRQMTTDRTIKLPKLPAQEGSSNMESAKSEPLKPSHPPSQTSPPKPPKEKKKPSPKTERPSLNDPGESGSTTLTPARANHLLPPDRTWPVSPGPVQHISDYQKHSLT</sequence>
<evidence type="ECO:0000313" key="2">
    <source>
        <dbReference type="EMBL" id="OAV88441.1"/>
    </source>
</evidence>
<feature type="compositionally biased region" description="Polar residues" evidence="1">
    <location>
        <begin position="86"/>
        <end position="102"/>
    </location>
</feature>
<reference evidence="3 4" key="3">
    <citation type="journal article" date="2017" name="G3 (Bethesda)">
        <title>Comparative analysis highlights variable genome content of wheat rusts and divergence of the mating loci.</title>
        <authorList>
            <person name="Cuomo C.A."/>
            <person name="Bakkeren G."/>
            <person name="Khalil H.B."/>
            <person name="Panwar V."/>
            <person name="Joly D."/>
            <person name="Linning R."/>
            <person name="Sakthikumar S."/>
            <person name="Song X."/>
            <person name="Adiconis X."/>
            <person name="Fan L."/>
            <person name="Goldberg J.M."/>
            <person name="Levin J.Z."/>
            <person name="Young S."/>
            <person name="Zeng Q."/>
            <person name="Anikster Y."/>
            <person name="Bruce M."/>
            <person name="Wang M."/>
            <person name="Yin C."/>
            <person name="McCallum B."/>
            <person name="Szabo L.J."/>
            <person name="Hulbert S."/>
            <person name="Chen X."/>
            <person name="Fellers J.P."/>
        </authorList>
    </citation>
    <scope>NUCLEOTIDE SEQUENCE</scope>
    <source>
        <strain evidence="4">Isolate 1-1 / race 1 (BBBD)</strain>
        <strain evidence="3">isolate 1-1 / race 1 (BBBD)</strain>
    </source>
</reference>
<evidence type="ECO:0000313" key="3">
    <source>
        <dbReference type="EnsemblFungi" id="PTTG_07254-t43_1-p1"/>
    </source>
</evidence>
<proteinExistence type="predicted"/>
<reference evidence="2" key="1">
    <citation type="submission" date="2009-11" db="EMBL/GenBank/DDBJ databases">
        <authorList>
            <consortium name="The Broad Institute Genome Sequencing Platform"/>
            <person name="Ward D."/>
            <person name="Feldgarden M."/>
            <person name="Earl A."/>
            <person name="Young S.K."/>
            <person name="Zeng Q."/>
            <person name="Koehrsen M."/>
            <person name="Alvarado L."/>
            <person name="Berlin A."/>
            <person name="Bochicchio J."/>
            <person name="Borenstein D."/>
            <person name="Chapman S.B."/>
            <person name="Chen Z."/>
            <person name="Engels R."/>
            <person name="Freedman E."/>
            <person name="Gellesch M."/>
            <person name="Goldberg J."/>
            <person name="Griggs A."/>
            <person name="Gujja S."/>
            <person name="Heilman E."/>
            <person name="Heiman D."/>
            <person name="Hepburn T."/>
            <person name="Howarth C."/>
            <person name="Jen D."/>
            <person name="Larson L."/>
            <person name="Lewis B."/>
            <person name="Mehta T."/>
            <person name="Park D."/>
            <person name="Pearson M."/>
            <person name="Roberts A."/>
            <person name="Saif S."/>
            <person name="Shea T."/>
            <person name="Shenoy N."/>
            <person name="Sisk P."/>
            <person name="Stolte C."/>
            <person name="Sykes S."/>
            <person name="Thomson T."/>
            <person name="Walk T."/>
            <person name="White J."/>
            <person name="Yandava C."/>
            <person name="Izard J."/>
            <person name="Baranova O.V."/>
            <person name="Blanton J.M."/>
            <person name="Tanner A.C."/>
            <person name="Dewhirst F.E."/>
            <person name="Haas B."/>
            <person name="Nusbaum C."/>
            <person name="Birren B."/>
        </authorList>
    </citation>
    <scope>NUCLEOTIDE SEQUENCE [LARGE SCALE GENOMIC DNA]</scope>
    <source>
        <strain evidence="2">1-1 BBBD Race 1</strain>
    </source>
</reference>
<reference evidence="3" key="4">
    <citation type="submission" date="2025-05" db="UniProtKB">
        <authorList>
            <consortium name="EnsemblFungi"/>
        </authorList>
    </citation>
    <scope>IDENTIFICATION</scope>
    <source>
        <strain evidence="3">isolate 1-1 / race 1 (BBBD)</strain>
    </source>
</reference>
<evidence type="ECO:0000313" key="4">
    <source>
        <dbReference type="Proteomes" id="UP000005240"/>
    </source>
</evidence>
<name>A0A0C4F2D3_PUCT1</name>
<dbReference type="Proteomes" id="UP000005240">
    <property type="component" value="Unassembled WGS sequence"/>
</dbReference>
<feature type="compositionally biased region" description="Polar residues" evidence="1">
    <location>
        <begin position="1"/>
        <end position="12"/>
    </location>
</feature>
<dbReference type="EMBL" id="ADAS02000176">
    <property type="protein sequence ID" value="OAV88441.1"/>
    <property type="molecule type" value="Genomic_DNA"/>
</dbReference>
<reference evidence="2" key="2">
    <citation type="submission" date="2016-05" db="EMBL/GenBank/DDBJ databases">
        <title>Comparative analysis highlights variable genome content of wheat rusts and divergence of the mating loci.</title>
        <authorList>
            <person name="Cuomo C.A."/>
            <person name="Bakkeren G."/>
            <person name="Szabo L."/>
            <person name="Khalil H."/>
            <person name="Joly D."/>
            <person name="Goldberg J."/>
            <person name="Young S."/>
            <person name="Zeng Q."/>
            <person name="Fellers J."/>
        </authorList>
    </citation>
    <scope>NUCLEOTIDE SEQUENCE [LARGE SCALE GENOMIC DNA]</scope>
    <source>
        <strain evidence="2">1-1 BBBD Race 1</strain>
    </source>
</reference>
<keyword evidence="4" id="KW-1185">Reference proteome</keyword>
<dbReference type="STRING" id="630390.A0A0C4F2D3"/>
<organism evidence="2">
    <name type="scientific">Puccinia triticina (isolate 1-1 / race 1 (BBBD))</name>
    <name type="common">Brown leaf rust fungus</name>
    <dbReference type="NCBI Taxonomy" id="630390"/>
    <lineage>
        <taxon>Eukaryota</taxon>
        <taxon>Fungi</taxon>
        <taxon>Dikarya</taxon>
        <taxon>Basidiomycota</taxon>
        <taxon>Pucciniomycotina</taxon>
        <taxon>Pucciniomycetes</taxon>
        <taxon>Pucciniales</taxon>
        <taxon>Pucciniaceae</taxon>
        <taxon>Puccinia</taxon>
    </lineage>
</organism>
<dbReference type="AlphaFoldDB" id="A0A0C4F2D3"/>